<reference evidence="12 13" key="1">
    <citation type="submission" date="2024-05" db="EMBL/GenBank/DDBJ databases">
        <title>Roseateles sp. 2.12 16S ribosomal RNA gene Genome sequencing and assembly.</title>
        <authorList>
            <person name="Woo H."/>
        </authorList>
    </citation>
    <scope>NUCLEOTIDE SEQUENCE [LARGE SCALE GENOMIC DNA]</scope>
    <source>
        <strain evidence="12 13">2.12</strain>
    </source>
</reference>
<gene>
    <name evidence="12" type="primary">gspG</name>
    <name evidence="12" type="ORF">ABDJ40_04605</name>
</gene>
<evidence type="ECO:0000313" key="13">
    <source>
        <dbReference type="Proteomes" id="UP001462640"/>
    </source>
</evidence>
<keyword evidence="7 10" id="KW-0812">Transmembrane</keyword>
<dbReference type="InterPro" id="IPR012902">
    <property type="entry name" value="N_methyl_site"/>
</dbReference>
<dbReference type="SUPFAM" id="SSF54523">
    <property type="entry name" value="Pili subunits"/>
    <property type="match status" value="1"/>
</dbReference>
<dbReference type="EMBL" id="JBDPZC010000001">
    <property type="protein sequence ID" value="MEO3712045.1"/>
    <property type="molecule type" value="Genomic_DNA"/>
</dbReference>
<evidence type="ECO:0000256" key="8">
    <source>
        <dbReference type="ARBA" id="ARBA00022989"/>
    </source>
</evidence>
<evidence type="ECO:0000259" key="11">
    <source>
        <dbReference type="Pfam" id="PF08334"/>
    </source>
</evidence>
<dbReference type="RefSeq" id="WP_347606648.1">
    <property type="nucleotide sequence ID" value="NZ_JBDPZC010000001.1"/>
</dbReference>
<keyword evidence="4" id="KW-1003">Cell membrane</keyword>
<organism evidence="12 13">
    <name type="scientific">Roseateles flavus</name>
    <dbReference type="NCBI Taxonomy" id="3149041"/>
    <lineage>
        <taxon>Bacteria</taxon>
        <taxon>Pseudomonadati</taxon>
        <taxon>Pseudomonadota</taxon>
        <taxon>Betaproteobacteria</taxon>
        <taxon>Burkholderiales</taxon>
        <taxon>Sphaerotilaceae</taxon>
        <taxon>Roseateles</taxon>
    </lineage>
</organism>
<sequence length="151" mass="16359">MSLRRPRSLINAKLKAQGFTLLEILIVMVIIGLLAGLVGPRLLGKADTSKVQTAKTQLKMLKSAIGIMQLDLGVLPTAEQGLKLLEEAPTQQPLRSQWKGPYIEGRLPLDPWNNPYVYVVPGENGQPFTLKSWGADGKQGGEGLNADLSSD</sequence>
<evidence type="ECO:0000256" key="10">
    <source>
        <dbReference type="SAM" id="Phobius"/>
    </source>
</evidence>
<evidence type="ECO:0000256" key="2">
    <source>
        <dbReference type="ARBA" id="ARBA00009984"/>
    </source>
</evidence>
<dbReference type="Gene3D" id="3.30.700.10">
    <property type="entry name" value="Glycoprotein, Type 4 Pilin"/>
    <property type="match status" value="1"/>
</dbReference>
<dbReference type="PRINTS" id="PR00813">
    <property type="entry name" value="BCTERIALGSPG"/>
</dbReference>
<evidence type="ECO:0000313" key="12">
    <source>
        <dbReference type="EMBL" id="MEO3712045.1"/>
    </source>
</evidence>
<keyword evidence="9 10" id="KW-0472">Membrane</keyword>
<name>A0ABV0GAF6_9BURK</name>
<comment type="caution">
    <text evidence="12">The sequence shown here is derived from an EMBL/GenBank/DDBJ whole genome shotgun (WGS) entry which is preliminary data.</text>
</comment>
<dbReference type="PANTHER" id="PTHR30093">
    <property type="entry name" value="GENERAL SECRETION PATHWAY PROTEIN G"/>
    <property type="match status" value="1"/>
</dbReference>
<keyword evidence="8 10" id="KW-1133">Transmembrane helix</keyword>
<dbReference type="InterPro" id="IPR010054">
    <property type="entry name" value="Type2_sec_GspG"/>
</dbReference>
<dbReference type="InterPro" id="IPR000983">
    <property type="entry name" value="Bac_GSPG_pilin"/>
</dbReference>
<keyword evidence="5" id="KW-0488">Methylation</keyword>
<keyword evidence="6" id="KW-0997">Cell inner membrane</keyword>
<dbReference type="Pfam" id="PF08334">
    <property type="entry name" value="T2SSG"/>
    <property type="match status" value="1"/>
</dbReference>
<feature type="transmembrane region" description="Helical" evidence="10">
    <location>
        <begin position="21"/>
        <end position="43"/>
    </location>
</feature>
<evidence type="ECO:0000256" key="4">
    <source>
        <dbReference type="ARBA" id="ARBA00022475"/>
    </source>
</evidence>
<dbReference type="PANTHER" id="PTHR30093:SF45">
    <property type="entry name" value="TYPE II SECRETION SYSTEM CORE PROTEIN G"/>
    <property type="match status" value="1"/>
</dbReference>
<dbReference type="NCBIfam" id="TIGR01710">
    <property type="entry name" value="typeII_sec_gspG"/>
    <property type="match status" value="1"/>
</dbReference>
<dbReference type="NCBIfam" id="TIGR02532">
    <property type="entry name" value="IV_pilin_GFxxxE"/>
    <property type="match status" value="1"/>
</dbReference>
<dbReference type="InterPro" id="IPR045584">
    <property type="entry name" value="Pilin-like"/>
</dbReference>
<dbReference type="Pfam" id="PF07963">
    <property type="entry name" value="N_methyl"/>
    <property type="match status" value="1"/>
</dbReference>
<comment type="similarity">
    <text evidence="2">Belongs to the GSP G family.</text>
</comment>
<evidence type="ECO:0000256" key="3">
    <source>
        <dbReference type="ARBA" id="ARBA00020042"/>
    </source>
</evidence>
<accession>A0ABV0GAF6</accession>
<evidence type="ECO:0000256" key="6">
    <source>
        <dbReference type="ARBA" id="ARBA00022519"/>
    </source>
</evidence>
<keyword evidence="13" id="KW-1185">Reference proteome</keyword>
<dbReference type="Proteomes" id="UP001462640">
    <property type="component" value="Unassembled WGS sequence"/>
</dbReference>
<feature type="domain" description="Type II secretion system protein GspG C-terminal" evidence="11">
    <location>
        <begin position="41"/>
        <end position="150"/>
    </location>
</feature>
<protein>
    <recommendedName>
        <fullName evidence="3">Type II secretion system core protein G</fullName>
    </recommendedName>
</protein>
<dbReference type="InterPro" id="IPR013545">
    <property type="entry name" value="T2SS_protein-GspG_C"/>
</dbReference>
<evidence type="ECO:0000256" key="7">
    <source>
        <dbReference type="ARBA" id="ARBA00022692"/>
    </source>
</evidence>
<evidence type="ECO:0000256" key="9">
    <source>
        <dbReference type="ARBA" id="ARBA00023136"/>
    </source>
</evidence>
<proteinExistence type="inferred from homology"/>
<comment type="subcellular location">
    <subcellularLocation>
        <location evidence="1">Cell inner membrane</location>
        <topology evidence="1">Single-pass membrane protein</topology>
    </subcellularLocation>
</comment>
<evidence type="ECO:0000256" key="1">
    <source>
        <dbReference type="ARBA" id="ARBA00004377"/>
    </source>
</evidence>
<evidence type="ECO:0000256" key="5">
    <source>
        <dbReference type="ARBA" id="ARBA00022481"/>
    </source>
</evidence>
<dbReference type="PROSITE" id="PS00409">
    <property type="entry name" value="PROKAR_NTER_METHYL"/>
    <property type="match status" value="1"/>
</dbReference>